<dbReference type="STRING" id="1123272.SAMN02745824_0980"/>
<keyword evidence="2" id="KW-0808">Transferase</keyword>
<keyword evidence="3" id="KW-1185">Reference proteome</keyword>
<accession>A0A1N6CTP8</accession>
<dbReference type="RefSeq" id="WP_074203973.1">
    <property type="nucleotide sequence ID" value="NZ_FSQW01000001.1"/>
</dbReference>
<dbReference type="InterPro" id="IPR051531">
    <property type="entry name" value="N-acetyltransferase"/>
</dbReference>
<protein>
    <submittedName>
        <fullName evidence="2">Protein N-acetyltransferase, RimJ/RimL family</fullName>
    </submittedName>
</protein>
<dbReference type="PROSITE" id="PS51186">
    <property type="entry name" value="GNAT"/>
    <property type="match status" value="1"/>
</dbReference>
<dbReference type="InterPro" id="IPR000182">
    <property type="entry name" value="GNAT_dom"/>
</dbReference>
<dbReference type="PANTHER" id="PTHR43792:SF1">
    <property type="entry name" value="N-ACETYLTRANSFERASE DOMAIN-CONTAINING PROTEIN"/>
    <property type="match status" value="1"/>
</dbReference>
<evidence type="ECO:0000313" key="2">
    <source>
        <dbReference type="EMBL" id="SIN61931.1"/>
    </source>
</evidence>
<reference evidence="3" key="1">
    <citation type="submission" date="2016-11" db="EMBL/GenBank/DDBJ databases">
        <authorList>
            <person name="Varghese N."/>
            <person name="Submissions S."/>
        </authorList>
    </citation>
    <scope>NUCLEOTIDE SEQUENCE [LARGE SCALE GENOMIC DNA]</scope>
    <source>
        <strain evidence="3">DSM 22363</strain>
    </source>
</reference>
<dbReference type="GO" id="GO:0016747">
    <property type="term" value="F:acyltransferase activity, transferring groups other than amino-acyl groups"/>
    <property type="evidence" value="ECO:0007669"/>
    <property type="project" value="InterPro"/>
</dbReference>
<dbReference type="Proteomes" id="UP000185192">
    <property type="component" value="Unassembled WGS sequence"/>
</dbReference>
<dbReference type="Pfam" id="PF13302">
    <property type="entry name" value="Acetyltransf_3"/>
    <property type="match status" value="1"/>
</dbReference>
<evidence type="ECO:0000259" key="1">
    <source>
        <dbReference type="PROSITE" id="PS51186"/>
    </source>
</evidence>
<gene>
    <name evidence="2" type="ORF">SAMN02745824_0980</name>
</gene>
<dbReference type="Gene3D" id="3.40.630.30">
    <property type="match status" value="1"/>
</dbReference>
<sequence length="180" mass="20983">MVSRLETDRLVLREWRDEDRPAFAAMNTDPEVMRYFPALLTEEQSNALVDRITGHFLEHGFGLWALEEKESGEFFGFTGFQTCPPHYPLTGELEIGWRLARTHWRRGLAFEAASACLDWIWANSEWPRIVSFTAEINEPSWRLMAKLGLEIRPELAFDHPALKENSPLRRHVVYAKDRPQ</sequence>
<dbReference type="EMBL" id="FSQW01000001">
    <property type="protein sequence ID" value="SIN61931.1"/>
    <property type="molecule type" value="Genomic_DNA"/>
</dbReference>
<feature type="domain" description="N-acetyltransferase" evidence="1">
    <location>
        <begin position="10"/>
        <end position="179"/>
    </location>
</feature>
<dbReference type="InterPro" id="IPR016181">
    <property type="entry name" value="Acyl_CoA_acyltransferase"/>
</dbReference>
<evidence type="ECO:0000313" key="3">
    <source>
        <dbReference type="Proteomes" id="UP000185192"/>
    </source>
</evidence>
<dbReference type="AlphaFoldDB" id="A0A1N6CTP8"/>
<dbReference type="OrthoDB" id="6293260at2"/>
<proteinExistence type="predicted"/>
<name>A0A1N6CTP8_9SPHN</name>
<dbReference type="SUPFAM" id="SSF55729">
    <property type="entry name" value="Acyl-CoA N-acyltransferases (Nat)"/>
    <property type="match status" value="1"/>
</dbReference>
<dbReference type="PANTHER" id="PTHR43792">
    <property type="entry name" value="GNAT FAMILY, PUTATIVE (AFU_ORTHOLOGUE AFUA_3G00765)-RELATED-RELATED"/>
    <property type="match status" value="1"/>
</dbReference>
<organism evidence="2 3">
    <name type="scientific">Parasphingorhabdus marina DSM 22363</name>
    <dbReference type="NCBI Taxonomy" id="1123272"/>
    <lineage>
        <taxon>Bacteria</taxon>
        <taxon>Pseudomonadati</taxon>
        <taxon>Pseudomonadota</taxon>
        <taxon>Alphaproteobacteria</taxon>
        <taxon>Sphingomonadales</taxon>
        <taxon>Sphingomonadaceae</taxon>
        <taxon>Parasphingorhabdus</taxon>
    </lineage>
</organism>